<dbReference type="InterPro" id="IPR001881">
    <property type="entry name" value="EGF-like_Ca-bd_dom"/>
</dbReference>
<dbReference type="SMART" id="SM00181">
    <property type="entry name" value="EGF"/>
    <property type="match status" value="5"/>
</dbReference>
<dbReference type="PRINTS" id="PR00011">
    <property type="entry name" value="EGFLAMININ"/>
</dbReference>
<dbReference type="Pfam" id="PF00053">
    <property type="entry name" value="EGF_laminin"/>
    <property type="match status" value="2"/>
</dbReference>
<dbReference type="PROSITE" id="PS50025">
    <property type="entry name" value="LAM_G_DOMAIN"/>
    <property type="match status" value="3"/>
</dbReference>
<evidence type="ECO:0000259" key="5">
    <source>
        <dbReference type="PROSITE" id="PS50025"/>
    </source>
</evidence>
<evidence type="ECO:0000259" key="6">
    <source>
        <dbReference type="PROSITE" id="PS50026"/>
    </source>
</evidence>
<dbReference type="SUPFAM" id="SSF49899">
    <property type="entry name" value="Concanavalin A-like lectins/glucanases"/>
    <property type="match status" value="3"/>
</dbReference>
<evidence type="ECO:0000256" key="4">
    <source>
        <dbReference type="SAM" id="MobiDB-lite"/>
    </source>
</evidence>
<dbReference type="Pfam" id="PF00008">
    <property type="entry name" value="EGF"/>
    <property type="match status" value="2"/>
</dbReference>
<evidence type="ECO:0000313" key="10">
    <source>
        <dbReference type="Proteomes" id="UP000735302"/>
    </source>
</evidence>
<feature type="compositionally biased region" description="Polar residues" evidence="4">
    <location>
        <begin position="380"/>
        <end position="389"/>
    </location>
</feature>
<dbReference type="PROSITE" id="PS50026">
    <property type="entry name" value="EGF_3"/>
    <property type="match status" value="3"/>
</dbReference>
<evidence type="ECO:0000256" key="2">
    <source>
        <dbReference type="PROSITE-ProRule" id="PRU00076"/>
    </source>
</evidence>
<proteinExistence type="predicted"/>
<evidence type="ECO:0000256" key="1">
    <source>
        <dbReference type="ARBA" id="ARBA00023157"/>
    </source>
</evidence>
<feature type="domain" description="EGF-like" evidence="6">
    <location>
        <begin position="931"/>
        <end position="967"/>
    </location>
</feature>
<feature type="disulfide bond" evidence="3">
    <location>
        <begin position="245"/>
        <end position="262"/>
    </location>
</feature>
<keyword evidence="3" id="KW-0424">Laminin EGF-like domain</keyword>
<dbReference type="InterPro" id="IPR036058">
    <property type="entry name" value="Kazal_dom_sf"/>
</dbReference>
<dbReference type="InterPro" id="IPR013320">
    <property type="entry name" value="ConA-like_dom_sf"/>
</dbReference>
<dbReference type="Gene3D" id="3.30.60.30">
    <property type="match status" value="3"/>
</dbReference>
<feature type="compositionally biased region" description="Polar residues" evidence="4">
    <location>
        <begin position="407"/>
        <end position="416"/>
    </location>
</feature>
<feature type="disulfide bond" evidence="2">
    <location>
        <begin position="718"/>
        <end position="735"/>
    </location>
</feature>
<feature type="disulfide bond" evidence="2">
    <location>
        <begin position="737"/>
        <end position="746"/>
    </location>
</feature>
<dbReference type="CDD" id="cd00055">
    <property type="entry name" value="EGF_Lam"/>
    <property type="match status" value="2"/>
</dbReference>
<feature type="domain" description="Kazal-like" evidence="8">
    <location>
        <begin position="313"/>
        <end position="376"/>
    </location>
</feature>
<dbReference type="GO" id="GO:0016020">
    <property type="term" value="C:membrane"/>
    <property type="evidence" value="ECO:0007669"/>
    <property type="project" value="UniProtKB-SubCell"/>
</dbReference>
<feature type="domain" description="Kazal-like" evidence="8">
    <location>
        <begin position="133"/>
        <end position="187"/>
    </location>
</feature>
<dbReference type="CDD" id="cd00110">
    <property type="entry name" value="LamG"/>
    <property type="match status" value="3"/>
</dbReference>
<dbReference type="AlphaFoldDB" id="A0AAV4BBK5"/>
<comment type="caution">
    <text evidence="2">Lacks conserved residue(s) required for the propagation of feature annotation.</text>
</comment>
<dbReference type="SMART" id="SM00280">
    <property type="entry name" value="KAZAL"/>
    <property type="match status" value="3"/>
</dbReference>
<comment type="caution">
    <text evidence="9">The sequence shown here is derived from an EMBL/GenBank/DDBJ whole genome shotgun (WGS) entry which is preliminary data.</text>
</comment>
<sequence>MYRSADKCKGITCDFHAKCESGSCVCPIVCPEEKEPVCGTDQRTYKNECEMRKSACVNSKDIQVAFMGQCSGDSLPEGSGDGCDDEDSEACTSGDGEIIVDGDKETMTTMKPTERPPCTVKNCMNFGGECSLRGVDYVCQCNFKCGSEKNLVCGSDGRMYHSECDMSLAACMKKDLIMKQPLENCDDVCHCNSIGSYSNTCDPKTRQCTCKPGVGGKRCERCEIGYWAMNKIAELGNSGCIPCNCNKFGSDRDDCDQNTGRCECKPFVRGMKCDTCPDGDPPGPSGCRERTSWPMTCADLGCPEWATCQEGHHGLPPTCDCHLDCETARPQHGSGSPQDVVCGTDGQTYGSECQLKLFSCRQGNSIAMAHKGPCRGSLPTPATTMSPVTRSRKTTRHTDGMTDPRSETSPNGQGPQPNEEGEKQCRRRKIGQICVKDVDCCPENSFCSGVCECEEGYVPDLDNTRCFEVKEVKPETQNVTDACTNNPCHAGTCVLDKLLGYRCACPLGKVGVLCNSDVIFSEPSFSGRSHLELPRLEGSFKRLSIELTFTTLNDDGIILFNAKHKNGSGDFVSLSIKNGFLEFRYDLGGGPAILRSQVPVERTVMHRVIAHQDKYLGSLVLDNEPEVTGSSPPSHESLELHDPLFLGHVPNGTRETYARIGVSVGLNGCIKSLRAGESRSSMRTYNLALNSIFSDLQAGVDVGLQCDTLENPCATEPCYHGGTCVPMVRTNTFFCQCPEGREGLRCERESIPEVYVPQFSGDSYLEMPLEENLSDSLKITIWFLAQKPDGVLMFTTQNPGGGGDFIALNLVNKKLVFSFFLGSGLGVIESKKHIHLDKWHEVTINRTSKIGEMTINDHPPVTGEAKGISSELNVDNRPLFLGGFRSLEDVPKRAEIKKGFTGAIQRLTINGRTVDGLMSNALTMRNISTYNGPPCNVNPCMNGGVCVPMLNQAECRCPSNYMGKRCQKRFEQMDLNQPIQFDGMSFISYPNAINSKQEGQKSNIFYIRFRAHQPDGILMLQAGGDTVGSDYLLLALDSGHVIFSYNLGGQRVGQLFIIRSNVNVMDDDWHIVRVIRRKREGTLQVDDEDPVVSVSESGTQQLDTDGLLWLGGRNNVPFGLPITQNLYGCISEVQINGQSLHLVKDKMPDTMSESTAFTFCAENDA</sequence>
<feature type="domain" description="Laminin G" evidence="5">
    <location>
        <begin position="754"/>
        <end position="935"/>
    </location>
</feature>
<feature type="disulfide bond" evidence="2">
    <location>
        <begin position="957"/>
        <end position="966"/>
    </location>
</feature>
<dbReference type="FunFam" id="2.10.25.10:FF:000082">
    <property type="entry name" value="Laminin subunit alpha 1"/>
    <property type="match status" value="1"/>
</dbReference>
<dbReference type="SUPFAM" id="SSF57196">
    <property type="entry name" value="EGF/Laminin"/>
    <property type="match status" value="3"/>
</dbReference>
<evidence type="ECO:0000259" key="7">
    <source>
        <dbReference type="PROSITE" id="PS50027"/>
    </source>
</evidence>
<dbReference type="GO" id="GO:0005576">
    <property type="term" value="C:extracellular region"/>
    <property type="evidence" value="ECO:0007669"/>
    <property type="project" value="UniProtKB-ARBA"/>
</dbReference>
<feature type="domain" description="EGF-like" evidence="6">
    <location>
        <begin position="479"/>
        <end position="515"/>
    </location>
</feature>
<dbReference type="Pfam" id="PF00054">
    <property type="entry name" value="Laminin_G_1"/>
    <property type="match status" value="3"/>
</dbReference>
<keyword evidence="2" id="KW-0245">EGF-like domain</keyword>
<feature type="region of interest" description="Disordered" evidence="4">
    <location>
        <begin position="371"/>
        <end position="424"/>
    </location>
</feature>
<reference evidence="9 10" key="1">
    <citation type="journal article" date="2021" name="Elife">
        <title>Chloroplast acquisition without the gene transfer in kleptoplastic sea slugs, Plakobranchus ocellatus.</title>
        <authorList>
            <person name="Maeda T."/>
            <person name="Takahashi S."/>
            <person name="Yoshida T."/>
            <person name="Shimamura S."/>
            <person name="Takaki Y."/>
            <person name="Nagai Y."/>
            <person name="Toyoda A."/>
            <person name="Suzuki Y."/>
            <person name="Arimoto A."/>
            <person name="Ishii H."/>
            <person name="Satoh N."/>
            <person name="Nishiyama T."/>
            <person name="Hasebe M."/>
            <person name="Maruyama T."/>
            <person name="Minagawa J."/>
            <person name="Obokata J."/>
            <person name="Shigenobu S."/>
        </authorList>
    </citation>
    <scope>NUCLEOTIDE SEQUENCE [LARGE SCALE GENOMIC DNA]</scope>
</reference>
<dbReference type="PROSITE" id="PS01248">
    <property type="entry name" value="EGF_LAM_1"/>
    <property type="match status" value="1"/>
</dbReference>
<name>A0AAV4BBK5_9GAST</name>
<dbReference type="InterPro" id="IPR001791">
    <property type="entry name" value="Laminin_G"/>
</dbReference>
<feature type="domain" description="Laminin G" evidence="5">
    <location>
        <begin position="976"/>
        <end position="1160"/>
    </location>
</feature>
<feature type="compositionally biased region" description="Basic and acidic residues" evidence="4">
    <location>
        <begin position="396"/>
        <end position="406"/>
    </location>
</feature>
<evidence type="ECO:0000259" key="8">
    <source>
        <dbReference type="PROSITE" id="PS51465"/>
    </source>
</evidence>
<dbReference type="Gene3D" id="2.60.120.200">
    <property type="match status" value="3"/>
</dbReference>
<dbReference type="EMBL" id="BLXT01004654">
    <property type="protein sequence ID" value="GFO16216.1"/>
    <property type="molecule type" value="Genomic_DNA"/>
</dbReference>
<dbReference type="InterPro" id="IPR000742">
    <property type="entry name" value="EGF"/>
</dbReference>
<accession>A0AAV4BBK5</accession>
<gene>
    <name evidence="9" type="ORF">PoB_004272100</name>
</gene>
<dbReference type="PROSITE" id="PS51465">
    <property type="entry name" value="KAZAL_2"/>
    <property type="match status" value="3"/>
</dbReference>
<feature type="domain" description="Laminin EGF-like" evidence="7">
    <location>
        <begin position="243"/>
        <end position="289"/>
    </location>
</feature>
<dbReference type="CDD" id="cd00104">
    <property type="entry name" value="KAZAL_FS"/>
    <property type="match status" value="3"/>
</dbReference>
<dbReference type="SMART" id="SM00179">
    <property type="entry name" value="EGF_CA"/>
    <property type="match status" value="3"/>
</dbReference>
<organism evidence="9 10">
    <name type="scientific">Plakobranchus ocellatus</name>
    <dbReference type="NCBI Taxonomy" id="259542"/>
    <lineage>
        <taxon>Eukaryota</taxon>
        <taxon>Metazoa</taxon>
        <taxon>Spiralia</taxon>
        <taxon>Lophotrochozoa</taxon>
        <taxon>Mollusca</taxon>
        <taxon>Gastropoda</taxon>
        <taxon>Heterobranchia</taxon>
        <taxon>Euthyneura</taxon>
        <taxon>Panpulmonata</taxon>
        <taxon>Sacoglossa</taxon>
        <taxon>Placobranchoidea</taxon>
        <taxon>Plakobranchidae</taxon>
        <taxon>Plakobranchus</taxon>
    </lineage>
</organism>
<dbReference type="Proteomes" id="UP000735302">
    <property type="component" value="Unassembled WGS sequence"/>
</dbReference>
<dbReference type="SMART" id="SM00282">
    <property type="entry name" value="LamG"/>
    <property type="match status" value="3"/>
</dbReference>
<keyword evidence="1 2" id="KW-1015">Disulfide bond</keyword>
<evidence type="ECO:0000313" key="9">
    <source>
        <dbReference type="EMBL" id="GFO16216.1"/>
    </source>
</evidence>
<dbReference type="PANTHER" id="PTHR15036">
    <property type="entry name" value="PIKACHURIN-LIKE PROTEIN"/>
    <property type="match status" value="1"/>
</dbReference>
<feature type="disulfide bond" evidence="3">
    <location>
        <begin position="264"/>
        <end position="273"/>
    </location>
</feature>
<protein>
    <submittedName>
        <fullName evidence="9">Agrin</fullName>
    </submittedName>
</protein>
<feature type="disulfide bond" evidence="2">
    <location>
        <begin position="483"/>
        <end position="493"/>
    </location>
</feature>
<evidence type="ECO:0000256" key="3">
    <source>
        <dbReference type="PROSITE-ProRule" id="PRU00460"/>
    </source>
</evidence>
<dbReference type="PROSITE" id="PS00022">
    <property type="entry name" value="EGF_1"/>
    <property type="match status" value="3"/>
</dbReference>
<dbReference type="Gene3D" id="2.10.25.10">
    <property type="entry name" value="Laminin"/>
    <property type="match status" value="5"/>
</dbReference>
<feature type="disulfide bond" evidence="3">
    <location>
        <begin position="191"/>
        <end position="208"/>
    </location>
</feature>
<dbReference type="GO" id="GO:0005509">
    <property type="term" value="F:calcium ion binding"/>
    <property type="evidence" value="ECO:0007669"/>
    <property type="project" value="InterPro"/>
</dbReference>
<feature type="disulfide bond" evidence="2">
    <location>
        <begin position="505"/>
        <end position="514"/>
    </location>
</feature>
<feature type="disulfide bond" evidence="3">
    <location>
        <begin position="189"/>
        <end position="201"/>
    </location>
</feature>
<dbReference type="PROSITE" id="PS50027">
    <property type="entry name" value="EGF_LAM_2"/>
    <property type="match status" value="2"/>
</dbReference>
<dbReference type="SMART" id="SM00180">
    <property type="entry name" value="EGF_Lam"/>
    <property type="match status" value="2"/>
</dbReference>
<dbReference type="CDD" id="cd00054">
    <property type="entry name" value="EGF_CA"/>
    <property type="match status" value="2"/>
</dbReference>
<feature type="disulfide bond" evidence="3">
    <location>
        <begin position="243"/>
        <end position="255"/>
    </location>
</feature>
<feature type="domain" description="Laminin G" evidence="5">
    <location>
        <begin position="520"/>
        <end position="706"/>
    </location>
</feature>
<dbReference type="InterPro" id="IPR050372">
    <property type="entry name" value="Neurexin-related_CASP"/>
</dbReference>
<feature type="domain" description="Kazal-like" evidence="8">
    <location>
        <begin position="25"/>
        <end position="72"/>
    </location>
</feature>
<keyword evidence="10" id="KW-1185">Reference proteome</keyword>
<dbReference type="SUPFAM" id="SSF100895">
    <property type="entry name" value="Kazal-type serine protease inhibitors"/>
    <property type="match status" value="3"/>
</dbReference>
<dbReference type="InterPro" id="IPR002049">
    <property type="entry name" value="LE_dom"/>
</dbReference>
<dbReference type="PANTHER" id="PTHR15036:SF83">
    <property type="entry name" value="AGRIN"/>
    <property type="match status" value="1"/>
</dbReference>
<feature type="domain" description="EGF-like" evidence="6">
    <location>
        <begin position="709"/>
        <end position="747"/>
    </location>
</feature>
<dbReference type="InterPro" id="IPR002350">
    <property type="entry name" value="Kazal_dom"/>
</dbReference>
<dbReference type="Pfam" id="PF07648">
    <property type="entry name" value="Kazal_2"/>
    <property type="match status" value="3"/>
</dbReference>
<feature type="disulfide bond" evidence="3">
    <location>
        <begin position="210"/>
        <end position="219"/>
    </location>
</feature>
<feature type="domain" description="Laminin EGF-like" evidence="7">
    <location>
        <begin position="189"/>
        <end position="242"/>
    </location>
</feature>